<feature type="domain" description="N-acetyltransferase" evidence="4">
    <location>
        <begin position="170"/>
        <end position="321"/>
    </location>
</feature>
<dbReference type="GO" id="GO:0016747">
    <property type="term" value="F:acyltransferase activity, transferring groups other than amino-acyl groups"/>
    <property type="evidence" value="ECO:0007669"/>
    <property type="project" value="InterPro"/>
</dbReference>
<dbReference type="PANTHER" id="PTHR43877">
    <property type="entry name" value="AMINOALKYLPHOSPHONATE N-ACETYLTRANSFERASE-RELATED-RELATED"/>
    <property type="match status" value="1"/>
</dbReference>
<proteinExistence type="predicted"/>
<dbReference type="SUPFAM" id="SSF55729">
    <property type="entry name" value="Acyl-CoA N-acyltransferases (Nat)"/>
    <property type="match status" value="2"/>
</dbReference>
<accession>A0A6J7I9Z4</accession>
<feature type="domain" description="N-acetyltransferase" evidence="4">
    <location>
        <begin position="21"/>
        <end position="167"/>
    </location>
</feature>
<evidence type="ECO:0000256" key="1">
    <source>
        <dbReference type="ARBA" id="ARBA00022679"/>
    </source>
</evidence>
<dbReference type="InterPro" id="IPR000182">
    <property type="entry name" value="GNAT_dom"/>
</dbReference>
<dbReference type="Pfam" id="PF00583">
    <property type="entry name" value="Acetyltransf_1"/>
    <property type="match status" value="2"/>
</dbReference>
<name>A0A6J7I9Z4_9ZZZZ</name>
<evidence type="ECO:0000256" key="2">
    <source>
        <dbReference type="ARBA" id="ARBA00023315"/>
    </source>
</evidence>
<evidence type="ECO:0000313" key="5">
    <source>
        <dbReference type="EMBL" id="CAB4927500.1"/>
    </source>
</evidence>
<dbReference type="Gene3D" id="3.40.630.30">
    <property type="match status" value="1"/>
</dbReference>
<gene>
    <name evidence="5" type="ORF">UFOPK3662_01014</name>
</gene>
<sequence length="321" mass="35078">MPERPRPDLPSTTLPDLPRGLTTRPLEKTDAGAVHRLMAAQEMADIGEVAIEEADIVSDWARPSHDLGSRSVGVFDGDELVAYAELMGVDRADTAVAPSHRGRGIGTWLAHWLQDLGRRVGSPVIGMPVPQGSPADRLLEQLGYRVRWTSWVLKLPEGATIPERELPAGHVVRTARPDELRAVHDVLEDAFLEWSVREREAFEDFEAATTGRPGFEPWNLRVAVDAEDTVVGVSLVLVSDNGTTGYVDRLAVRRDQRGRGLAQALLVDSFAQARAHGTTTSELSTDSRTGALGLYQRVGMVTTSIWVNRAIDLDPTTEIAQ</sequence>
<organism evidence="5">
    <name type="scientific">freshwater metagenome</name>
    <dbReference type="NCBI Taxonomy" id="449393"/>
    <lineage>
        <taxon>unclassified sequences</taxon>
        <taxon>metagenomes</taxon>
        <taxon>ecological metagenomes</taxon>
    </lineage>
</organism>
<dbReference type="PROSITE" id="PS51186">
    <property type="entry name" value="GNAT"/>
    <property type="match status" value="2"/>
</dbReference>
<dbReference type="CDD" id="cd04301">
    <property type="entry name" value="NAT_SF"/>
    <property type="match status" value="2"/>
</dbReference>
<keyword evidence="2" id="KW-0012">Acyltransferase</keyword>
<dbReference type="EMBL" id="CAFBMW010000006">
    <property type="protein sequence ID" value="CAB4927500.1"/>
    <property type="molecule type" value="Genomic_DNA"/>
</dbReference>
<dbReference type="AlphaFoldDB" id="A0A6J7I9Z4"/>
<evidence type="ECO:0000259" key="4">
    <source>
        <dbReference type="PROSITE" id="PS51186"/>
    </source>
</evidence>
<protein>
    <submittedName>
        <fullName evidence="5">Unannotated protein</fullName>
    </submittedName>
</protein>
<feature type="region of interest" description="Disordered" evidence="3">
    <location>
        <begin position="1"/>
        <end position="24"/>
    </location>
</feature>
<evidence type="ECO:0000256" key="3">
    <source>
        <dbReference type="SAM" id="MobiDB-lite"/>
    </source>
</evidence>
<reference evidence="5" key="1">
    <citation type="submission" date="2020-05" db="EMBL/GenBank/DDBJ databases">
        <authorList>
            <person name="Chiriac C."/>
            <person name="Salcher M."/>
            <person name="Ghai R."/>
            <person name="Kavagutti S V."/>
        </authorList>
    </citation>
    <scope>NUCLEOTIDE SEQUENCE</scope>
</reference>
<keyword evidence="1" id="KW-0808">Transferase</keyword>
<dbReference type="InterPro" id="IPR016181">
    <property type="entry name" value="Acyl_CoA_acyltransferase"/>
</dbReference>
<feature type="compositionally biased region" description="Low complexity" evidence="3">
    <location>
        <begin position="9"/>
        <end position="19"/>
    </location>
</feature>
<dbReference type="InterPro" id="IPR050832">
    <property type="entry name" value="Bact_Acetyltransf"/>
</dbReference>